<reference evidence="1" key="1">
    <citation type="submission" date="2022-06" db="EMBL/GenBank/DDBJ databases">
        <title>Dynamics of rice microbiomes reveals core vertical transmitted seed endophytes.</title>
        <authorList>
            <person name="Liao K."/>
            <person name="Zhang X."/>
        </authorList>
    </citation>
    <scope>NUCLEOTIDE SEQUENCE</scope>
    <source>
        <strain evidence="1">JR3-14</strain>
    </source>
</reference>
<evidence type="ECO:0000313" key="1">
    <source>
        <dbReference type="EMBL" id="UYK88903.1"/>
    </source>
</evidence>
<dbReference type="EMBL" id="CP099534">
    <property type="protein sequence ID" value="UYK88903.1"/>
    <property type="molecule type" value="Genomic_DNA"/>
</dbReference>
<evidence type="ECO:0000313" key="2">
    <source>
        <dbReference type="Proteomes" id="UP001164392"/>
    </source>
</evidence>
<protein>
    <submittedName>
        <fullName evidence="1">Uncharacterized protein</fullName>
    </submittedName>
</protein>
<accession>A0AA46Y8T8</accession>
<name>A0AA46Y8T8_9XANT</name>
<dbReference type="RefSeq" id="WP_267093190.1">
    <property type="nucleotide sequence ID" value="NZ_CP099534.1"/>
</dbReference>
<dbReference type="Proteomes" id="UP001164392">
    <property type="component" value="Chromosome"/>
</dbReference>
<gene>
    <name evidence="1" type="ORF">NG824_00080</name>
</gene>
<proteinExistence type="predicted"/>
<dbReference type="AlphaFoldDB" id="A0AA46Y8T8"/>
<sequence>MAVLIGIGYPATVSADATAPTVALNLSGHAVSVAHLRPLPTAAQQIDVPRRAGGLSLFGDDAAIRRTGASSRAPANAVALASLGCRERLLSCTRSAAQVLRADGCQRARQQTHAIRPVAEVRAGIAFAATSASPSRIRRCS</sequence>
<organism evidence="1 2">
    <name type="scientific">Xanthomonas sacchari</name>
    <dbReference type="NCBI Taxonomy" id="56458"/>
    <lineage>
        <taxon>Bacteria</taxon>
        <taxon>Pseudomonadati</taxon>
        <taxon>Pseudomonadota</taxon>
        <taxon>Gammaproteobacteria</taxon>
        <taxon>Lysobacterales</taxon>
        <taxon>Lysobacteraceae</taxon>
        <taxon>Xanthomonas</taxon>
    </lineage>
</organism>